<evidence type="ECO:0000313" key="8">
    <source>
        <dbReference type="EMBL" id="KNE60048.1"/>
    </source>
</evidence>
<feature type="coiled-coil region" evidence="6">
    <location>
        <begin position="148"/>
        <end position="210"/>
    </location>
</feature>
<organism evidence="8 9">
    <name type="scientific">Allomyces macrogynus (strain ATCC 38327)</name>
    <name type="common">Allomyces javanicus var. macrogynus</name>
    <dbReference type="NCBI Taxonomy" id="578462"/>
    <lineage>
        <taxon>Eukaryota</taxon>
        <taxon>Fungi</taxon>
        <taxon>Fungi incertae sedis</taxon>
        <taxon>Blastocladiomycota</taxon>
        <taxon>Blastocladiomycetes</taxon>
        <taxon>Blastocladiales</taxon>
        <taxon>Blastocladiaceae</taxon>
        <taxon>Allomyces</taxon>
    </lineage>
</organism>
<keyword evidence="6" id="KW-0175">Coiled coil</keyword>
<sequence length="382" mass="42781">MPVAAPGPAVHALELPRGLVESVACILDDAVDQLAILAEMAARADQDRWQNGDPTASSSHAARLRRRSSAASVASLGGSVNNGSKKLKSAHSAGGGAAGASDADHTKTAHERNVLQQLLSKSVAELRDGHVTSLVRAVDEERAKRNLLHNTLDREKEATAHLRDLQRQLSDEQRTLDRERKDRDMVIQQLREAIQEIQALTASEQKYLKREMRAHESALKQQYAYQEAQLAATKAHLERHLAMEGKVHAGVVDFLTRQRQVLERQIQDWLGRHEEDTEAKAAEIEALKAARAADVDRFEELVAKYEELERQVDEDRARRDREAEERRQQRALERRVRAARKIQLWWRGFHMADRKGTSGSKRSAGKKKGGSASPKKKSAKKK</sequence>
<keyword evidence="3" id="KW-0963">Cytoplasm</keyword>
<protein>
    <recommendedName>
        <fullName evidence="10">Dynein regulatory complex protein 9</fullName>
    </recommendedName>
</protein>
<reference evidence="8 9" key="1">
    <citation type="submission" date="2009-11" db="EMBL/GenBank/DDBJ databases">
        <title>Annotation of Allomyces macrogynus ATCC 38327.</title>
        <authorList>
            <consortium name="The Broad Institute Genome Sequencing Platform"/>
            <person name="Russ C."/>
            <person name="Cuomo C."/>
            <person name="Burger G."/>
            <person name="Gray M.W."/>
            <person name="Holland P.W.H."/>
            <person name="King N."/>
            <person name="Lang F.B.F."/>
            <person name="Roger A.J."/>
            <person name="Ruiz-Trillo I."/>
            <person name="Young S.K."/>
            <person name="Zeng Q."/>
            <person name="Gargeya S."/>
            <person name="Fitzgerald M."/>
            <person name="Haas B."/>
            <person name="Abouelleil A."/>
            <person name="Alvarado L."/>
            <person name="Arachchi H.M."/>
            <person name="Berlin A."/>
            <person name="Chapman S.B."/>
            <person name="Gearin G."/>
            <person name="Goldberg J."/>
            <person name="Griggs A."/>
            <person name="Gujja S."/>
            <person name="Hansen M."/>
            <person name="Heiman D."/>
            <person name="Howarth C."/>
            <person name="Larimer J."/>
            <person name="Lui A."/>
            <person name="MacDonald P.J.P."/>
            <person name="McCowen C."/>
            <person name="Montmayeur A."/>
            <person name="Murphy C."/>
            <person name="Neiman D."/>
            <person name="Pearson M."/>
            <person name="Priest M."/>
            <person name="Roberts A."/>
            <person name="Saif S."/>
            <person name="Shea T."/>
            <person name="Sisk P."/>
            <person name="Stolte C."/>
            <person name="Sykes S."/>
            <person name="Wortman J."/>
            <person name="Nusbaum C."/>
            <person name="Birren B."/>
        </authorList>
    </citation>
    <scope>NUCLEOTIDE SEQUENCE [LARGE SCALE GENOMIC DNA]</scope>
    <source>
        <strain evidence="8 9">ATCC 38327</strain>
    </source>
</reference>
<dbReference type="PANTHER" id="PTHR14871:SF1">
    <property type="entry name" value="DYNEIN REGULATORY COMPLEX PROTEIN 9"/>
    <property type="match status" value="1"/>
</dbReference>
<comment type="subcellular location">
    <subcellularLocation>
        <location evidence="2">Cell projection</location>
    </subcellularLocation>
    <subcellularLocation>
        <location evidence="1">Cytoplasm</location>
        <location evidence="1">Cytoskeleton</location>
    </subcellularLocation>
</comment>
<feature type="compositionally biased region" description="Basic residues" evidence="7">
    <location>
        <begin position="363"/>
        <end position="382"/>
    </location>
</feature>
<feature type="region of interest" description="Disordered" evidence="7">
    <location>
        <begin position="353"/>
        <end position="382"/>
    </location>
</feature>
<feature type="region of interest" description="Disordered" evidence="7">
    <location>
        <begin position="45"/>
        <end position="107"/>
    </location>
</feature>
<dbReference type="GO" id="GO:0005856">
    <property type="term" value="C:cytoskeleton"/>
    <property type="evidence" value="ECO:0007669"/>
    <property type="project" value="UniProtKB-SubCell"/>
</dbReference>
<dbReference type="STRING" id="578462.A0A0L0SBX3"/>
<dbReference type="GO" id="GO:0005737">
    <property type="term" value="C:cytoplasm"/>
    <property type="evidence" value="ECO:0007669"/>
    <property type="project" value="TreeGrafter"/>
</dbReference>
<proteinExistence type="predicted"/>
<evidence type="ECO:0000256" key="7">
    <source>
        <dbReference type="SAM" id="MobiDB-lite"/>
    </source>
</evidence>
<dbReference type="InterPro" id="IPR042618">
    <property type="entry name" value="IQCG"/>
</dbReference>
<evidence type="ECO:0008006" key="10">
    <source>
        <dbReference type="Google" id="ProtNLM"/>
    </source>
</evidence>
<dbReference type="AlphaFoldDB" id="A0A0L0SBX3"/>
<name>A0A0L0SBX3_ALLM3</name>
<keyword evidence="4" id="KW-0206">Cytoskeleton</keyword>
<dbReference type="EMBL" id="GG745335">
    <property type="protein sequence ID" value="KNE60048.1"/>
    <property type="molecule type" value="Genomic_DNA"/>
</dbReference>
<evidence type="ECO:0000256" key="2">
    <source>
        <dbReference type="ARBA" id="ARBA00004316"/>
    </source>
</evidence>
<keyword evidence="5" id="KW-0966">Cell projection</keyword>
<evidence type="ECO:0000256" key="4">
    <source>
        <dbReference type="ARBA" id="ARBA00023212"/>
    </source>
</evidence>
<keyword evidence="9" id="KW-1185">Reference proteome</keyword>
<evidence type="ECO:0000313" key="9">
    <source>
        <dbReference type="Proteomes" id="UP000054350"/>
    </source>
</evidence>
<dbReference type="PANTHER" id="PTHR14871">
    <property type="entry name" value="DYNEIN REGULATORY COMPLEX PROTEIN 9"/>
    <property type="match status" value="1"/>
</dbReference>
<dbReference type="OrthoDB" id="5227681at2759"/>
<dbReference type="GO" id="GO:0044782">
    <property type="term" value="P:cilium organization"/>
    <property type="evidence" value="ECO:0007669"/>
    <property type="project" value="TreeGrafter"/>
</dbReference>
<dbReference type="Proteomes" id="UP000054350">
    <property type="component" value="Unassembled WGS sequence"/>
</dbReference>
<evidence type="ECO:0000256" key="1">
    <source>
        <dbReference type="ARBA" id="ARBA00004245"/>
    </source>
</evidence>
<gene>
    <name evidence="8" type="ORF">AMAG_05482</name>
</gene>
<evidence type="ECO:0000256" key="5">
    <source>
        <dbReference type="ARBA" id="ARBA00023273"/>
    </source>
</evidence>
<reference evidence="9" key="2">
    <citation type="submission" date="2009-11" db="EMBL/GenBank/DDBJ databases">
        <title>The Genome Sequence of Allomyces macrogynus strain ATCC 38327.</title>
        <authorList>
            <consortium name="The Broad Institute Genome Sequencing Platform"/>
            <person name="Russ C."/>
            <person name="Cuomo C."/>
            <person name="Shea T."/>
            <person name="Young S.K."/>
            <person name="Zeng Q."/>
            <person name="Koehrsen M."/>
            <person name="Haas B."/>
            <person name="Borodovsky M."/>
            <person name="Guigo R."/>
            <person name="Alvarado L."/>
            <person name="Berlin A."/>
            <person name="Borenstein D."/>
            <person name="Chen Z."/>
            <person name="Engels R."/>
            <person name="Freedman E."/>
            <person name="Gellesch M."/>
            <person name="Goldberg J."/>
            <person name="Griggs A."/>
            <person name="Gujja S."/>
            <person name="Heiman D."/>
            <person name="Hepburn T."/>
            <person name="Howarth C."/>
            <person name="Jen D."/>
            <person name="Larson L."/>
            <person name="Lewis B."/>
            <person name="Mehta T."/>
            <person name="Park D."/>
            <person name="Pearson M."/>
            <person name="Roberts A."/>
            <person name="Saif S."/>
            <person name="Shenoy N."/>
            <person name="Sisk P."/>
            <person name="Stolte C."/>
            <person name="Sykes S."/>
            <person name="Walk T."/>
            <person name="White J."/>
            <person name="Yandava C."/>
            <person name="Burger G."/>
            <person name="Gray M.W."/>
            <person name="Holland P.W.H."/>
            <person name="King N."/>
            <person name="Lang F.B.F."/>
            <person name="Roger A.J."/>
            <person name="Ruiz-Trillo I."/>
            <person name="Lander E."/>
            <person name="Nusbaum C."/>
        </authorList>
    </citation>
    <scope>NUCLEOTIDE SEQUENCE [LARGE SCALE GENOMIC DNA]</scope>
    <source>
        <strain evidence="9">ATCC 38327</strain>
    </source>
</reference>
<evidence type="ECO:0000256" key="3">
    <source>
        <dbReference type="ARBA" id="ARBA00022490"/>
    </source>
</evidence>
<evidence type="ECO:0000256" key="6">
    <source>
        <dbReference type="SAM" id="Coils"/>
    </source>
</evidence>
<dbReference type="GO" id="GO:0031514">
    <property type="term" value="C:motile cilium"/>
    <property type="evidence" value="ECO:0007669"/>
    <property type="project" value="TreeGrafter"/>
</dbReference>
<feature type="compositionally biased region" description="Low complexity" evidence="7">
    <location>
        <begin position="69"/>
        <end position="79"/>
    </location>
</feature>
<feature type="coiled-coil region" evidence="6">
    <location>
        <begin position="252"/>
        <end position="334"/>
    </location>
</feature>
<dbReference type="eggNOG" id="ENOG502QQR7">
    <property type="taxonomic scope" value="Eukaryota"/>
</dbReference>
<dbReference type="VEuPathDB" id="FungiDB:AMAG_05482"/>
<accession>A0A0L0SBX3</accession>